<keyword evidence="15" id="KW-1185">Reference proteome</keyword>
<evidence type="ECO:0000313" key="15">
    <source>
        <dbReference type="Proteomes" id="UP000092932"/>
    </source>
</evidence>
<organism evidence="14 15">
    <name type="scientific">Tsuneonella dongtanensis</name>
    <dbReference type="NCBI Taxonomy" id="692370"/>
    <lineage>
        <taxon>Bacteria</taxon>
        <taxon>Pseudomonadati</taxon>
        <taxon>Pseudomonadota</taxon>
        <taxon>Alphaproteobacteria</taxon>
        <taxon>Sphingomonadales</taxon>
        <taxon>Erythrobacteraceae</taxon>
        <taxon>Tsuneonella</taxon>
    </lineage>
</organism>
<protein>
    <submittedName>
        <fullName evidence="14">Colicin I receptor</fullName>
    </submittedName>
</protein>
<comment type="similarity">
    <text evidence="8 9">Belongs to the TonB-dependent receptor family.</text>
</comment>
<dbReference type="GO" id="GO:0009279">
    <property type="term" value="C:cell outer membrane"/>
    <property type="evidence" value="ECO:0007669"/>
    <property type="project" value="UniProtKB-SubCell"/>
</dbReference>
<evidence type="ECO:0000256" key="4">
    <source>
        <dbReference type="ARBA" id="ARBA00022692"/>
    </source>
</evidence>
<keyword evidence="6 8" id="KW-0472">Membrane</keyword>
<dbReference type="OrthoDB" id="7394476at2"/>
<evidence type="ECO:0000256" key="7">
    <source>
        <dbReference type="ARBA" id="ARBA00023237"/>
    </source>
</evidence>
<evidence type="ECO:0000256" key="11">
    <source>
        <dbReference type="SAM" id="SignalP"/>
    </source>
</evidence>
<dbReference type="EMBL" id="CP016591">
    <property type="protein sequence ID" value="ANY21210.1"/>
    <property type="molecule type" value="Genomic_DNA"/>
</dbReference>
<evidence type="ECO:0000256" key="10">
    <source>
        <dbReference type="SAM" id="MobiDB-lite"/>
    </source>
</evidence>
<dbReference type="PROSITE" id="PS52016">
    <property type="entry name" value="TONB_DEPENDENT_REC_3"/>
    <property type="match status" value="1"/>
</dbReference>
<dbReference type="Gene3D" id="2.170.130.10">
    <property type="entry name" value="TonB-dependent receptor, plug domain"/>
    <property type="match status" value="1"/>
</dbReference>
<evidence type="ECO:0000256" key="3">
    <source>
        <dbReference type="ARBA" id="ARBA00022452"/>
    </source>
</evidence>
<dbReference type="KEGG" id="ado:A6F68_02720"/>
<reference evidence="14 15" key="1">
    <citation type="submission" date="2016-07" db="EMBL/GenBank/DDBJ databases">
        <title>Complete genome sequence of Altererythrobacter dongtanensis KCTC 22672, a type strain with esterase isolated from tidal flat.</title>
        <authorList>
            <person name="Cheng H."/>
            <person name="Wu Y.-H."/>
            <person name="Zhou P."/>
            <person name="Huo Y.-Y."/>
            <person name="Wang C.-S."/>
            <person name="Xu X.-W."/>
        </authorList>
    </citation>
    <scope>NUCLEOTIDE SEQUENCE [LARGE SCALE GENOMIC DNA]</scope>
    <source>
        <strain evidence="14 15">KCTC 22672</strain>
    </source>
</reference>
<accession>A0A1B2AGE6</accession>
<evidence type="ECO:0000313" key="14">
    <source>
        <dbReference type="EMBL" id="ANY21210.1"/>
    </source>
</evidence>
<dbReference type="Pfam" id="PF00593">
    <property type="entry name" value="TonB_dep_Rec_b-barrel"/>
    <property type="match status" value="1"/>
</dbReference>
<gene>
    <name evidence="14" type="primary">cirA_11</name>
    <name evidence="14" type="ORF">A6F68_02720</name>
</gene>
<evidence type="ECO:0000256" key="8">
    <source>
        <dbReference type="PROSITE-ProRule" id="PRU01360"/>
    </source>
</evidence>
<dbReference type="SUPFAM" id="SSF56935">
    <property type="entry name" value="Porins"/>
    <property type="match status" value="1"/>
</dbReference>
<proteinExistence type="inferred from homology"/>
<keyword evidence="7 8" id="KW-0998">Cell outer membrane</keyword>
<dbReference type="PANTHER" id="PTHR47234">
    <property type="match status" value="1"/>
</dbReference>
<dbReference type="STRING" id="692370.A6F68_02720"/>
<dbReference type="InterPro" id="IPR012910">
    <property type="entry name" value="Plug_dom"/>
</dbReference>
<feature type="compositionally biased region" description="Polar residues" evidence="10">
    <location>
        <begin position="30"/>
        <end position="49"/>
    </location>
</feature>
<dbReference type="Gene3D" id="2.40.170.20">
    <property type="entry name" value="TonB-dependent receptor, beta-barrel domain"/>
    <property type="match status" value="1"/>
</dbReference>
<evidence type="ECO:0000259" key="13">
    <source>
        <dbReference type="Pfam" id="PF07715"/>
    </source>
</evidence>
<comment type="subcellular location">
    <subcellularLocation>
        <location evidence="1 8">Cell outer membrane</location>
        <topology evidence="1 8">Multi-pass membrane protein</topology>
    </subcellularLocation>
</comment>
<dbReference type="PANTHER" id="PTHR47234:SF3">
    <property type="entry name" value="SECRETIN_TONB SHORT N-TERMINAL DOMAIN-CONTAINING PROTEIN"/>
    <property type="match status" value="1"/>
</dbReference>
<evidence type="ECO:0000256" key="1">
    <source>
        <dbReference type="ARBA" id="ARBA00004571"/>
    </source>
</evidence>
<dbReference type="InterPro" id="IPR039426">
    <property type="entry name" value="TonB-dep_rcpt-like"/>
</dbReference>
<feature type="region of interest" description="Disordered" evidence="10">
    <location>
        <begin position="30"/>
        <end position="51"/>
    </location>
</feature>
<feature type="domain" description="TonB-dependent receptor plug" evidence="13">
    <location>
        <begin position="66"/>
        <end position="180"/>
    </location>
</feature>
<feature type="domain" description="TonB-dependent receptor-like beta-barrel" evidence="12">
    <location>
        <begin position="412"/>
        <end position="889"/>
    </location>
</feature>
<evidence type="ECO:0000256" key="6">
    <source>
        <dbReference type="ARBA" id="ARBA00023136"/>
    </source>
</evidence>
<dbReference type="Proteomes" id="UP000092932">
    <property type="component" value="Chromosome"/>
</dbReference>
<dbReference type="InterPro" id="IPR036942">
    <property type="entry name" value="Beta-barrel_TonB_sf"/>
</dbReference>
<name>A0A1B2AGE6_9SPHN</name>
<dbReference type="Pfam" id="PF07715">
    <property type="entry name" value="Plug"/>
    <property type="match status" value="1"/>
</dbReference>
<keyword evidence="4 8" id="KW-0812">Transmembrane</keyword>
<sequence length="923" mass="98814">MRKTAFHGALLATASTMLYAAPAFAQQSADPDTAQASEQVVGDAQSNSDEPGIVVTGSLIRNRDFNSPSPVVSLGEEQLETSAATVVQDVFKGLTANAGSQQNNEQNALQGVSQFSLRGLGVGSTLTLINGRRAGLAPVSDETGQLFTDANAFPVNAIERVEVLTDGASATYGSEAVAGVVNIITRKKFTGLELTGDYRESIIKSWQAGLAFGQEFDRGNFTFFANYRGQTGAFRSDIDLLREADAMNTIDNVPIGGVYNSGTGAPGRFRRAVATATGFGVAGNTLADPDCAAAGGILRGTSCRYPFIDQRRAIAAEDRLQFLGQFDYEITDKLTTFVEASFSRNQITDKIGGTVLNRTTFAGGFLVPASHPFNYFVANGTGIRYAGPTEFAANPALQAVDVIFFGRPLGAAYDGDAAKDLVTTFQNQRLAVGATYELSADWTIDTSYTNARNSYTRSQPYDYDTALFQTALLNGTFNPFGTAITQPTLIGKDGRSLAGNTDAEINAFSFTINDVGRVTQQAAEAIISGQLPITLPGGRVSLAVGGQWRQVAFENTPDGRRQSGNNGRDEVEPAIPLTKQTVYSVFGEMALPILDRFNMQLALRYEDYGSRGGSTVDPKVSAKLDVTDWFSLRGSYGTSFQAPSIRQIAGAIGNDSVTDPLLGAAGGSFNVTVITRGSDNLTPQSASNLNLGAILNTDFGLRATVDYFTYDYKDLILPGGDPQSIVNAVQAGTLPANRVVRDGAGQLRQVFTEFLNRGNAKAAGVDFNAIYRPGFWPWGTLDLTAQSTIITKFRSDQFAGLDGNGDLKGSRNFANAFGSVPDFKMNLGANLEVGNHAFNVTGRYIGSYTDDQSNLPIKSNTVVDVRYTLTLPGFIGGDETKISIGAINLFDVDPPRIRDRPIYDTEVHDPKGRQVYVSLKHKF</sequence>
<feature type="chain" id="PRO_5008534179" evidence="11">
    <location>
        <begin position="26"/>
        <end position="923"/>
    </location>
</feature>
<keyword evidence="5 9" id="KW-0798">TonB box</keyword>
<evidence type="ECO:0000256" key="2">
    <source>
        <dbReference type="ARBA" id="ARBA00022448"/>
    </source>
</evidence>
<keyword evidence="11" id="KW-0732">Signal</keyword>
<dbReference type="InterPro" id="IPR037066">
    <property type="entry name" value="Plug_dom_sf"/>
</dbReference>
<evidence type="ECO:0000259" key="12">
    <source>
        <dbReference type="Pfam" id="PF00593"/>
    </source>
</evidence>
<evidence type="ECO:0000256" key="9">
    <source>
        <dbReference type="RuleBase" id="RU003357"/>
    </source>
</evidence>
<dbReference type="AlphaFoldDB" id="A0A1B2AGE6"/>
<evidence type="ECO:0000256" key="5">
    <source>
        <dbReference type="ARBA" id="ARBA00023077"/>
    </source>
</evidence>
<keyword evidence="2 8" id="KW-0813">Transport</keyword>
<dbReference type="InterPro" id="IPR000531">
    <property type="entry name" value="Beta-barrel_TonB"/>
</dbReference>
<feature type="signal peptide" evidence="11">
    <location>
        <begin position="1"/>
        <end position="25"/>
    </location>
</feature>
<keyword evidence="3 8" id="KW-1134">Transmembrane beta strand</keyword>
<keyword evidence="14" id="KW-0675">Receptor</keyword>
<dbReference type="PATRIC" id="fig|692370.5.peg.2729"/>